<comment type="caution">
    <text evidence="2">The sequence shown here is derived from an EMBL/GenBank/DDBJ whole genome shotgun (WGS) entry which is preliminary data.</text>
</comment>
<accession>A0A9W6UZU9</accession>
<sequence length="76" mass="8031">MRPGFVLIAGDTGRVTETSATSARLLRPLALLQTRREWSGPELAERLADLAGRLQRAAAPALRQGPAPGEGTEPSP</sequence>
<gene>
    <name evidence="2" type="ORF">Arub01_58350</name>
</gene>
<feature type="compositionally biased region" description="Low complexity" evidence="1">
    <location>
        <begin position="57"/>
        <end position="69"/>
    </location>
</feature>
<proteinExistence type="predicted"/>
<name>A0A9W6UZU9_9ACTN</name>
<reference evidence="2" key="1">
    <citation type="submission" date="2023-02" db="EMBL/GenBank/DDBJ databases">
        <title>Actinomadura rubrobrunea NBRC 14622.</title>
        <authorList>
            <person name="Ichikawa N."/>
            <person name="Sato H."/>
            <person name="Tonouchi N."/>
        </authorList>
    </citation>
    <scope>NUCLEOTIDE SEQUENCE</scope>
    <source>
        <strain evidence="2">NBRC 14622</strain>
    </source>
</reference>
<keyword evidence="3" id="KW-1185">Reference proteome</keyword>
<dbReference type="Proteomes" id="UP001165124">
    <property type="component" value="Unassembled WGS sequence"/>
</dbReference>
<feature type="region of interest" description="Disordered" evidence="1">
    <location>
        <begin position="57"/>
        <end position="76"/>
    </location>
</feature>
<dbReference type="AlphaFoldDB" id="A0A9W6UZU9"/>
<evidence type="ECO:0000313" key="2">
    <source>
        <dbReference type="EMBL" id="GLW67592.1"/>
    </source>
</evidence>
<protein>
    <submittedName>
        <fullName evidence="2">Uncharacterized protein</fullName>
    </submittedName>
</protein>
<evidence type="ECO:0000256" key="1">
    <source>
        <dbReference type="SAM" id="MobiDB-lite"/>
    </source>
</evidence>
<dbReference type="EMBL" id="BSRZ01000028">
    <property type="protein sequence ID" value="GLW67592.1"/>
    <property type="molecule type" value="Genomic_DNA"/>
</dbReference>
<organism evidence="2 3">
    <name type="scientific">Actinomadura rubrobrunea</name>
    <dbReference type="NCBI Taxonomy" id="115335"/>
    <lineage>
        <taxon>Bacteria</taxon>
        <taxon>Bacillati</taxon>
        <taxon>Actinomycetota</taxon>
        <taxon>Actinomycetes</taxon>
        <taxon>Streptosporangiales</taxon>
        <taxon>Thermomonosporaceae</taxon>
        <taxon>Actinomadura</taxon>
    </lineage>
</organism>
<evidence type="ECO:0000313" key="3">
    <source>
        <dbReference type="Proteomes" id="UP001165124"/>
    </source>
</evidence>